<evidence type="ECO:0000256" key="4">
    <source>
        <dbReference type="SAM" id="MobiDB-lite"/>
    </source>
</evidence>
<feature type="region of interest" description="Disordered" evidence="4">
    <location>
        <begin position="88"/>
        <end position="118"/>
    </location>
</feature>
<dbReference type="GO" id="GO:0008234">
    <property type="term" value="F:cysteine-type peptidase activity"/>
    <property type="evidence" value="ECO:0007669"/>
    <property type="project" value="InterPro"/>
</dbReference>
<reference evidence="6" key="2">
    <citation type="journal article" date="2015" name="Data Brief">
        <title>Shoot transcriptome of the giant reed, Arundo donax.</title>
        <authorList>
            <person name="Barrero R.A."/>
            <person name="Guerrero F.D."/>
            <person name="Moolhuijzen P."/>
            <person name="Goolsby J.A."/>
            <person name="Tidwell J."/>
            <person name="Bellgard S.E."/>
            <person name="Bellgard M.I."/>
        </authorList>
    </citation>
    <scope>NUCLEOTIDE SEQUENCE</scope>
    <source>
        <tissue evidence="6">Shoot tissue taken approximately 20 cm above the soil surface</tissue>
    </source>
</reference>
<sequence length="398" mass="45851">MLTLEDSHDSFDHVTPNIPRPTPNLTPKSWTQSKRPRAEKTSPEVEITGERNLFGVVNELSKRSEQMYNSKLNSANPSSGSHCATANNGAGCSDFKRRDSSTAGKPPHYGPRRVIYPNPKMVDHVSNTKTRFPVSQSEVANYHAICSLASSKWKDEHAVNIGGVHCTFRSFGDSLKSRGVVSNFLVAVFCRHLFMKPDGHPDTSKRHYFFSNIGDNLLKHPDEANQKTLENAFKRSKRARPLHLSNLLFFPIYLENHWFVFVVDIKDHLWVFLDSYYTQDSEYHRNVRNLLIPSFQLHWDQYVEFVLDDQIVDMKFDEYDYAYPAVPRIQNNNMYDSGIIAMMCLEHWKSPRTQLSSIFDISDIARIRVKIANNLMFLPHNFGSKRLVIGYNDKEDDD</sequence>
<dbReference type="SUPFAM" id="SSF54001">
    <property type="entry name" value="Cysteine proteinases"/>
    <property type="match status" value="1"/>
</dbReference>
<organism evidence="6">
    <name type="scientific">Arundo donax</name>
    <name type="common">Giant reed</name>
    <name type="synonym">Donax arundinaceus</name>
    <dbReference type="NCBI Taxonomy" id="35708"/>
    <lineage>
        <taxon>Eukaryota</taxon>
        <taxon>Viridiplantae</taxon>
        <taxon>Streptophyta</taxon>
        <taxon>Embryophyta</taxon>
        <taxon>Tracheophyta</taxon>
        <taxon>Spermatophyta</taxon>
        <taxon>Magnoliopsida</taxon>
        <taxon>Liliopsida</taxon>
        <taxon>Poales</taxon>
        <taxon>Poaceae</taxon>
        <taxon>PACMAD clade</taxon>
        <taxon>Arundinoideae</taxon>
        <taxon>Arundineae</taxon>
        <taxon>Arundo</taxon>
    </lineage>
</organism>
<reference evidence="6" key="1">
    <citation type="submission" date="2014-09" db="EMBL/GenBank/DDBJ databases">
        <authorList>
            <person name="Magalhaes I.L.F."/>
            <person name="Oliveira U."/>
            <person name="Santos F.R."/>
            <person name="Vidigal T.H.D.A."/>
            <person name="Brescovit A.D."/>
            <person name="Santos A.J."/>
        </authorList>
    </citation>
    <scope>NUCLEOTIDE SEQUENCE</scope>
    <source>
        <tissue evidence="6">Shoot tissue taken approximately 20 cm above the soil surface</tissue>
    </source>
</reference>
<dbReference type="GO" id="GO:0006508">
    <property type="term" value="P:proteolysis"/>
    <property type="evidence" value="ECO:0007669"/>
    <property type="project" value="UniProtKB-KW"/>
</dbReference>
<dbReference type="EMBL" id="GBRH01267113">
    <property type="protein sequence ID" value="JAD30782.1"/>
    <property type="molecule type" value="Transcribed_RNA"/>
</dbReference>
<keyword evidence="2" id="KW-0645">Protease</keyword>
<proteinExistence type="inferred from homology"/>
<evidence type="ECO:0000313" key="6">
    <source>
        <dbReference type="EMBL" id="JAD30782.1"/>
    </source>
</evidence>
<name>A0A0A8Z7D7_ARUDO</name>
<evidence type="ECO:0000256" key="1">
    <source>
        <dbReference type="ARBA" id="ARBA00005234"/>
    </source>
</evidence>
<comment type="similarity">
    <text evidence="1">Belongs to the peptidase C48 family.</text>
</comment>
<keyword evidence="3" id="KW-0378">Hydrolase</keyword>
<dbReference type="InterPro" id="IPR038765">
    <property type="entry name" value="Papain-like_cys_pep_sf"/>
</dbReference>
<feature type="compositionally biased region" description="Basic and acidic residues" evidence="4">
    <location>
        <begin position="1"/>
        <end position="12"/>
    </location>
</feature>
<evidence type="ECO:0000256" key="2">
    <source>
        <dbReference type="ARBA" id="ARBA00022670"/>
    </source>
</evidence>
<dbReference type="AlphaFoldDB" id="A0A0A8Z7D7"/>
<dbReference type="InterPro" id="IPR003653">
    <property type="entry name" value="Peptidase_C48_C"/>
</dbReference>
<evidence type="ECO:0000256" key="3">
    <source>
        <dbReference type="ARBA" id="ARBA00022801"/>
    </source>
</evidence>
<dbReference type="Gene3D" id="3.40.395.10">
    <property type="entry name" value="Adenoviral Proteinase, Chain A"/>
    <property type="match status" value="1"/>
</dbReference>
<evidence type="ECO:0000259" key="5">
    <source>
        <dbReference type="Pfam" id="PF02902"/>
    </source>
</evidence>
<feature type="domain" description="Ubiquitin-like protease family profile" evidence="5">
    <location>
        <begin position="227"/>
        <end position="372"/>
    </location>
</feature>
<accession>A0A0A8Z7D7</accession>
<protein>
    <recommendedName>
        <fullName evidence="5">Ubiquitin-like protease family profile domain-containing protein</fullName>
    </recommendedName>
</protein>
<feature type="region of interest" description="Disordered" evidence="4">
    <location>
        <begin position="1"/>
        <end position="47"/>
    </location>
</feature>
<dbReference type="Pfam" id="PF02902">
    <property type="entry name" value="Peptidase_C48"/>
    <property type="match status" value="1"/>
</dbReference>